<dbReference type="EMBL" id="JANJYI010000009">
    <property type="protein sequence ID" value="KAK2634464.1"/>
    <property type="molecule type" value="Genomic_DNA"/>
</dbReference>
<keyword evidence="3" id="KW-1185">Reference proteome</keyword>
<protein>
    <recommendedName>
        <fullName evidence="4">DDE Tnp4 domain-containing protein</fullName>
    </recommendedName>
</protein>
<dbReference type="AlphaFoldDB" id="A0AAD9TE32"/>
<feature type="region of interest" description="Disordered" evidence="1">
    <location>
        <begin position="151"/>
        <end position="170"/>
    </location>
</feature>
<accession>A0AAD9TE32</accession>
<evidence type="ECO:0000313" key="2">
    <source>
        <dbReference type="EMBL" id="KAK2634464.1"/>
    </source>
</evidence>
<evidence type="ECO:0000256" key="1">
    <source>
        <dbReference type="SAM" id="MobiDB-lite"/>
    </source>
</evidence>
<dbReference type="Proteomes" id="UP001280121">
    <property type="component" value="Unassembled WGS sequence"/>
</dbReference>
<proteinExistence type="predicted"/>
<feature type="compositionally biased region" description="Basic and acidic residues" evidence="1">
    <location>
        <begin position="114"/>
        <end position="132"/>
    </location>
</feature>
<comment type="caution">
    <text evidence="2">The sequence shown here is derived from an EMBL/GenBank/DDBJ whole genome shotgun (WGS) entry which is preliminary data.</text>
</comment>
<gene>
    <name evidence="2" type="ORF">Ddye_029256</name>
</gene>
<feature type="region of interest" description="Disordered" evidence="1">
    <location>
        <begin position="113"/>
        <end position="139"/>
    </location>
</feature>
<sequence>MVELKIKGEGAWAQSTNCVANDGEDMSYNIQNSKVERMHDIEKNLNNDFDHVDGLENIEINIGSPTYVNITEDNGREKRKTFRSRDNVTHRMLTHLDCIAKAMEFFENLDDNEHENNERDDANEHSDSDDSKYYLGDAGYPRMKGYLGPCKGERYHLPDYRRAEREKRNI</sequence>
<name>A0AAD9TE32_9ROSI</name>
<organism evidence="2 3">
    <name type="scientific">Dipteronia dyeriana</name>
    <dbReference type="NCBI Taxonomy" id="168575"/>
    <lineage>
        <taxon>Eukaryota</taxon>
        <taxon>Viridiplantae</taxon>
        <taxon>Streptophyta</taxon>
        <taxon>Embryophyta</taxon>
        <taxon>Tracheophyta</taxon>
        <taxon>Spermatophyta</taxon>
        <taxon>Magnoliopsida</taxon>
        <taxon>eudicotyledons</taxon>
        <taxon>Gunneridae</taxon>
        <taxon>Pentapetalae</taxon>
        <taxon>rosids</taxon>
        <taxon>malvids</taxon>
        <taxon>Sapindales</taxon>
        <taxon>Sapindaceae</taxon>
        <taxon>Hippocastanoideae</taxon>
        <taxon>Acereae</taxon>
        <taxon>Dipteronia</taxon>
    </lineage>
</organism>
<evidence type="ECO:0008006" key="4">
    <source>
        <dbReference type="Google" id="ProtNLM"/>
    </source>
</evidence>
<reference evidence="2" key="1">
    <citation type="journal article" date="2023" name="Plant J.">
        <title>Genome sequences and population genomics provide insights into the demographic history, inbreeding, and mutation load of two 'living fossil' tree species of Dipteronia.</title>
        <authorList>
            <person name="Feng Y."/>
            <person name="Comes H.P."/>
            <person name="Chen J."/>
            <person name="Zhu S."/>
            <person name="Lu R."/>
            <person name="Zhang X."/>
            <person name="Li P."/>
            <person name="Qiu J."/>
            <person name="Olsen K.M."/>
            <person name="Qiu Y."/>
        </authorList>
    </citation>
    <scope>NUCLEOTIDE SEQUENCE</scope>
    <source>
        <strain evidence="2">KIB01</strain>
    </source>
</reference>
<evidence type="ECO:0000313" key="3">
    <source>
        <dbReference type="Proteomes" id="UP001280121"/>
    </source>
</evidence>